<dbReference type="Pfam" id="PF14684">
    <property type="entry name" value="Tricorn_C1"/>
    <property type="match status" value="1"/>
</dbReference>
<dbReference type="EC" id="3.4.21.-" evidence="7"/>
<dbReference type="InterPro" id="IPR036034">
    <property type="entry name" value="PDZ_sf"/>
</dbReference>
<dbReference type="SUPFAM" id="SSF52096">
    <property type="entry name" value="ClpP/crotonase"/>
    <property type="match status" value="1"/>
</dbReference>
<proteinExistence type="inferred from homology"/>
<dbReference type="InterPro" id="IPR001478">
    <property type="entry name" value="PDZ"/>
</dbReference>
<evidence type="ECO:0000256" key="2">
    <source>
        <dbReference type="ARBA" id="ARBA00008524"/>
    </source>
</evidence>
<comment type="subcellular location">
    <subcellularLocation>
        <location evidence="1 7">Cytoplasm</location>
    </subcellularLocation>
</comment>
<keyword evidence="3 7" id="KW-0963">Cytoplasm</keyword>
<dbReference type="EMBL" id="BSUO01000001">
    <property type="protein sequence ID" value="GMA39954.1"/>
    <property type="molecule type" value="Genomic_DNA"/>
</dbReference>
<dbReference type="GO" id="GO:0008233">
    <property type="term" value="F:peptidase activity"/>
    <property type="evidence" value="ECO:0007669"/>
    <property type="project" value="UniProtKB-KW"/>
</dbReference>
<dbReference type="InterPro" id="IPR015943">
    <property type="entry name" value="WD40/YVTN_repeat-like_dom_sf"/>
</dbReference>
<evidence type="ECO:0000313" key="11">
    <source>
        <dbReference type="Proteomes" id="UP001157126"/>
    </source>
</evidence>
<dbReference type="RefSeq" id="WP_284303742.1">
    <property type="nucleotide sequence ID" value="NZ_BSUO01000001.1"/>
</dbReference>
<dbReference type="PANTHER" id="PTHR43253">
    <property type="entry name" value="TRICORN PROTEASE HOMOLOG 2-RELATED"/>
    <property type="match status" value="1"/>
</dbReference>
<evidence type="ECO:0000256" key="7">
    <source>
        <dbReference type="PIRNR" id="PIRNR036421"/>
    </source>
</evidence>
<evidence type="ECO:0000313" key="10">
    <source>
        <dbReference type="EMBL" id="GMA39954.1"/>
    </source>
</evidence>
<dbReference type="Gene3D" id="3.30.750.44">
    <property type="match status" value="1"/>
</dbReference>
<dbReference type="GO" id="GO:0006508">
    <property type="term" value="P:proteolysis"/>
    <property type="evidence" value="ECO:0007669"/>
    <property type="project" value="UniProtKB-KW"/>
</dbReference>
<dbReference type="Gene3D" id="2.130.10.10">
    <property type="entry name" value="YVTN repeat-like/Quinoprotein amine dehydrogenase"/>
    <property type="match status" value="1"/>
</dbReference>
<feature type="region of interest" description="Disordered" evidence="8">
    <location>
        <begin position="519"/>
        <end position="558"/>
    </location>
</feature>
<dbReference type="InterPro" id="IPR028204">
    <property type="entry name" value="Tricorn_C1"/>
</dbReference>
<dbReference type="Pfam" id="PF26550">
    <property type="entry name" value="Tricorn_2nd"/>
    <property type="match status" value="1"/>
</dbReference>
<dbReference type="InterPro" id="IPR029414">
    <property type="entry name" value="Tricorn_PDZ"/>
</dbReference>
<dbReference type="SUPFAM" id="SSF50156">
    <property type="entry name" value="PDZ domain-like"/>
    <property type="match status" value="1"/>
</dbReference>
<feature type="compositionally biased region" description="Low complexity" evidence="8">
    <location>
        <begin position="542"/>
        <end position="556"/>
    </location>
</feature>
<dbReference type="InterPro" id="IPR012393">
    <property type="entry name" value="Tricorn_protease"/>
</dbReference>
<comment type="similarity">
    <text evidence="2 7">Belongs to the peptidase S41B family.</text>
</comment>
<comment type="function">
    <text evidence="7">Degrades oligopeptides.</text>
</comment>
<name>A0ABQ6IPY5_9MICO</name>
<organism evidence="10 11">
    <name type="scientific">Mobilicoccus caccae</name>
    <dbReference type="NCBI Taxonomy" id="1859295"/>
    <lineage>
        <taxon>Bacteria</taxon>
        <taxon>Bacillati</taxon>
        <taxon>Actinomycetota</taxon>
        <taxon>Actinomycetes</taxon>
        <taxon>Micrococcales</taxon>
        <taxon>Dermatophilaceae</taxon>
        <taxon>Mobilicoccus</taxon>
    </lineage>
</organism>
<evidence type="ECO:0000256" key="6">
    <source>
        <dbReference type="ARBA" id="ARBA00022825"/>
    </source>
</evidence>
<dbReference type="SMART" id="SM00245">
    <property type="entry name" value="TSPc"/>
    <property type="match status" value="1"/>
</dbReference>
<gene>
    <name evidence="10" type="primary">tri1</name>
    <name evidence="10" type="ORF">GCM10025883_19990</name>
</gene>
<dbReference type="PANTHER" id="PTHR43253:SF1">
    <property type="entry name" value="TRICORN PROTEASE HOMOLOG 2-RELATED"/>
    <property type="match status" value="1"/>
</dbReference>
<evidence type="ECO:0000256" key="1">
    <source>
        <dbReference type="ARBA" id="ARBA00004496"/>
    </source>
</evidence>
<feature type="compositionally biased region" description="Polar residues" evidence="8">
    <location>
        <begin position="530"/>
        <end position="541"/>
    </location>
</feature>
<keyword evidence="6 7" id="KW-0720">Serine protease</keyword>
<evidence type="ECO:0000256" key="5">
    <source>
        <dbReference type="ARBA" id="ARBA00022801"/>
    </source>
</evidence>
<dbReference type="CDD" id="cd07562">
    <property type="entry name" value="Peptidase_S41_TRI"/>
    <property type="match status" value="1"/>
</dbReference>
<dbReference type="InterPro" id="IPR005151">
    <property type="entry name" value="Tail-specific_protease"/>
</dbReference>
<sequence length="1076" mass="117731">MTDGYLRYPHLHGDEVVAVADDDLWLLPISGGRGSRLTSDRSPCASPFFSPDGTRIAWSSMRDGHWEVFVLDREEGTAERLTWWGRPGTRVRGWVDADLVLVASDHGEPHSQRRRLFSVGLDGSLERLPLGHAMSLAVAPGGAEAITTPNSRDNAMWKRYRGGTAPMLWVRSSPQSEWTRVLPEEAAGFWAPVWVGDRLVFSSDLGARFPDAADEQAQVWSVDAGGGDLRQHTHHTAEDGYVRDLTTDGTRLAYHARGRIHVMDSLEAQPRLLEVDLGPLPAPHTTITAKNRLQALRPDEPANGSVAEWYGQAWWLTHRSGPARLLLGNDSTRVREPQVCGGRVVAATDAGGQDSLAVVDVAGQDDPRLLASGRLGRVLHLTVAPQADVAAVISHDGVVRLVDLADGEVTDVHRSSEGEAEFPTFSPDGRHLVWTEPVALEQHRRLMCLDRRGDGGATALTSGRFDDSSPAFTRDGRHLMFLSARTLDPHYSAFGFDLAFSDAVRPWLAPLAADEAAPFGPTADGWPLEQPTSTADDGSTQEASATAPTAESAKAPVSPEFAVDGFEDRIVAVPVPSGHLERLRSAKDGVLWIRKAARGELGAGRAGVEDEVRDHLERFDFGTRSVSQLCDLDDYEVSGDGTRVVVRDKERVLVLPATEKVEDDSEKRVTVDTDRLRREVDLSESWRAMFDDNGRIMRDHYWREDMNGVDWTAVLERYRPLIDRIRTHDDLVDVLWETVGELNTSHAYVTPRPGPTDGAVGQLGIDGERDGDGAVVITAVLPGESSEPKARSPLRAAGVDARPGDRIVAVDGRPVAGVPLGRLLAGRVEKVVELDLEREGARRRVAVVPIADESALRYQQWVAQCREYVREKSGRRLGYLHVPDMMSAGWAQLHRGLDDAVRCEGVVADMRYNRGGHTSQLVIERLMRTVVAWGSARHCGVDTYPAQAPRGPVVFLANRWSGSDGDIVNAAAQTLGIGPVIGERTWGGVVGIDGRFDLVDGTMVTQPRYPFYFVQHGWEVENHGVDPDIEVVYSPADAEAELGEDTQLDRGIAELLTLLESRPASTPPPMPAPRVH</sequence>
<protein>
    <recommendedName>
        <fullName evidence="7">Tricorn protease homolog</fullName>
        <ecNumber evidence="7">3.4.21.-</ecNumber>
    </recommendedName>
</protein>
<dbReference type="Pfam" id="PF03572">
    <property type="entry name" value="Peptidase_S41"/>
    <property type="match status" value="1"/>
</dbReference>
<accession>A0ABQ6IPY5</accession>
<dbReference type="Pfam" id="PF14685">
    <property type="entry name" value="PDZ_Tricorn"/>
    <property type="match status" value="1"/>
</dbReference>
<dbReference type="Pfam" id="PF26549">
    <property type="entry name" value="Tricorn_N"/>
    <property type="match status" value="1"/>
</dbReference>
<evidence type="ECO:0000256" key="3">
    <source>
        <dbReference type="ARBA" id="ARBA00022490"/>
    </source>
</evidence>
<keyword evidence="5 7" id="KW-0378">Hydrolase</keyword>
<reference evidence="11" key="1">
    <citation type="journal article" date="2019" name="Int. J. Syst. Evol. Microbiol.">
        <title>The Global Catalogue of Microorganisms (GCM) 10K type strain sequencing project: providing services to taxonomists for standard genome sequencing and annotation.</title>
        <authorList>
            <consortium name="The Broad Institute Genomics Platform"/>
            <consortium name="The Broad Institute Genome Sequencing Center for Infectious Disease"/>
            <person name="Wu L."/>
            <person name="Ma J."/>
        </authorList>
    </citation>
    <scope>NUCLEOTIDE SEQUENCE [LARGE SCALE GENOMIC DNA]</scope>
    <source>
        <strain evidence="11">NBRC 113072</strain>
    </source>
</reference>
<dbReference type="PIRSF" id="PIRSF036421">
    <property type="entry name" value="Tricorn_protease"/>
    <property type="match status" value="1"/>
</dbReference>
<keyword evidence="11" id="KW-1185">Reference proteome</keyword>
<dbReference type="Gene3D" id="3.90.226.10">
    <property type="entry name" value="2-enoyl-CoA Hydratase, Chain A, domain 1"/>
    <property type="match status" value="1"/>
</dbReference>
<dbReference type="Proteomes" id="UP001157126">
    <property type="component" value="Unassembled WGS sequence"/>
</dbReference>
<dbReference type="Gene3D" id="2.30.42.10">
    <property type="match status" value="1"/>
</dbReference>
<evidence type="ECO:0000256" key="4">
    <source>
        <dbReference type="ARBA" id="ARBA00022670"/>
    </source>
</evidence>
<dbReference type="SUPFAM" id="SSF69304">
    <property type="entry name" value="Tricorn protease N-terminal domain"/>
    <property type="match status" value="1"/>
</dbReference>
<keyword evidence="4 7" id="KW-0645">Protease</keyword>
<dbReference type="SUPFAM" id="SSF82171">
    <property type="entry name" value="DPP6 N-terminal domain-like"/>
    <property type="match status" value="1"/>
</dbReference>
<comment type="caution">
    <text evidence="10">The sequence shown here is derived from an EMBL/GenBank/DDBJ whole genome shotgun (WGS) entry which is preliminary data.</text>
</comment>
<dbReference type="PROSITE" id="PS50106">
    <property type="entry name" value="PDZ"/>
    <property type="match status" value="1"/>
</dbReference>
<dbReference type="Gene3D" id="2.120.10.60">
    <property type="entry name" value="Tricorn protease N-terminal domain"/>
    <property type="match status" value="1"/>
</dbReference>
<evidence type="ECO:0000256" key="8">
    <source>
        <dbReference type="SAM" id="MobiDB-lite"/>
    </source>
</evidence>
<dbReference type="InterPro" id="IPR029045">
    <property type="entry name" value="ClpP/crotonase-like_dom_sf"/>
</dbReference>
<evidence type="ECO:0000259" key="9">
    <source>
        <dbReference type="PROSITE" id="PS50106"/>
    </source>
</evidence>
<feature type="domain" description="PDZ" evidence="9">
    <location>
        <begin position="761"/>
        <end position="818"/>
    </location>
</feature>